<dbReference type="PANTHER" id="PTHR35008:SF8">
    <property type="entry name" value="ALCOHOL DEHYDROGENASE CYTOCHROME C SUBUNIT"/>
    <property type="match status" value="1"/>
</dbReference>
<feature type="domain" description="Cytochrome c" evidence="10">
    <location>
        <begin position="330"/>
        <end position="415"/>
    </location>
</feature>
<keyword evidence="4" id="KW-0679">Respiratory chain</keyword>
<dbReference type="Proteomes" id="UP000553706">
    <property type="component" value="Unassembled WGS sequence"/>
</dbReference>
<comment type="caution">
    <text evidence="11">The sequence shown here is derived from an EMBL/GenBank/DDBJ whole genome shotgun (WGS) entry which is preliminary data.</text>
</comment>
<dbReference type="GO" id="GO:0020037">
    <property type="term" value="F:heme binding"/>
    <property type="evidence" value="ECO:0007669"/>
    <property type="project" value="InterPro"/>
</dbReference>
<accession>A0A840VLP6</accession>
<evidence type="ECO:0000256" key="3">
    <source>
        <dbReference type="ARBA" id="ARBA00022617"/>
    </source>
</evidence>
<sequence>MPFALSKFRAKRLVAAAAALAFTLGGAAATRIALADDSANYPTASLTAPTDPAALIERGKYLTAAADCLPCHTGPGHQPFSGGLVMATPFGGLSTPNITPDKETGIGNWSDTDFYNALHYGTAPGHSYLVFPKFLYPAMPYTSYTKLSYADVMAIKAYLFSLAPVNVAPTPSSMAFPFNQRPVLLGWRLLFFSAGPMKMDPSWDEHMKNGAYLTEALGHCGECHTPRNILSAMELGRAYAGAPIDDLYAPNISSDKTQGVGGWAQADLVAYLHDGGNMVKGSPFGSMGDMVANSTSKLSVSDVVDIATYLQTATKPQQTTPPPAVADAAASIARGANVYTANCAGCHGKTGAGLPPRFAPNLAGNDSIIADEPYNVIGPVLSGLAPWTKLPMPSFATKLSDQEIADVANYVRTAWGNQGVANATPAQVLRLRGIASVPASADALSDTLGCPHISPAGGPNTVADPGNGLLNTYQGVTPETLANRTRTLVSAVRANNASISDADLTNTLVAAYCPVVAHTAGLSLSAKQEALRDFIAGAAPLIAAH</sequence>
<keyword evidence="12" id="KW-1185">Reference proteome</keyword>
<dbReference type="AlphaFoldDB" id="A0A840VLP6"/>
<proteinExistence type="predicted"/>
<keyword evidence="6" id="KW-0249">Electron transport</keyword>
<dbReference type="PRINTS" id="PR00605">
    <property type="entry name" value="CYTCHROMECIC"/>
</dbReference>
<feature type="chain" id="PRO_5032440581" evidence="9">
    <location>
        <begin position="36"/>
        <end position="545"/>
    </location>
</feature>
<evidence type="ECO:0000259" key="10">
    <source>
        <dbReference type="PROSITE" id="PS51007"/>
    </source>
</evidence>
<keyword evidence="7 8" id="KW-0408">Iron</keyword>
<evidence type="ECO:0000256" key="9">
    <source>
        <dbReference type="SAM" id="SignalP"/>
    </source>
</evidence>
<dbReference type="Gene3D" id="1.10.760.10">
    <property type="entry name" value="Cytochrome c-like domain"/>
    <property type="match status" value="2"/>
</dbReference>
<dbReference type="PANTHER" id="PTHR35008">
    <property type="entry name" value="BLL4482 PROTEIN-RELATED"/>
    <property type="match status" value="1"/>
</dbReference>
<name>A0A840VLP6_9PROT</name>
<evidence type="ECO:0000256" key="6">
    <source>
        <dbReference type="ARBA" id="ARBA00022982"/>
    </source>
</evidence>
<keyword evidence="2" id="KW-0813">Transport</keyword>
<keyword evidence="5 8" id="KW-0479">Metal-binding</keyword>
<evidence type="ECO:0000256" key="1">
    <source>
        <dbReference type="ARBA" id="ARBA00001926"/>
    </source>
</evidence>
<gene>
    <name evidence="11" type="ORF">HNP71_000749</name>
</gene>
<dbReference type="RefSeq" id="WP_183265531.1">
    <property type="nucleotide sequence ID" value="NZ_JACHFJ010000002.1"/>
</dbReference>
<evidence type="ECO:0000256" key="7">
    <source>
        <dbReference type="ARBA" id="ARBA00023004"/>
    </source>
</evidence>
<dbReference type="GO" id="GO:0009055">
    <property type="term" value="F:electron transfer activity"/>
    <property type="evidence" value="ECO:0007669"/>
    <property type="project" value="InterPro"/>
</dbReference>
<evidence type="ECO:0000256" key="5">
    <source>
        <dbReference type="ARBA" id="ARBA00022723"/>
    </source>
</evidence>
<dbReference type="PROSITE" id="PS51007">
    <property type="entry name" value="CYTC"/>
    <property type="match status" value="3"/>
</dbReference>
<protein>
    <submittedName>
        <fullName evidence="11">Mono/diheme cytochrome c family protein</fullName>
    </submittedName>
</protein>
<evidence type="ECO:0000313" key="11">
    <source>
        <dbReference type="EMBL" id="MBB5372511.1"/>
    </source>
</evidence>
<evidence type="ECO:0000256" key="8">
    <source>
        <dbReference type="PROSITE-ProRule" id="PRU00433"/>
    </source>
</evidence>
<feature type="signal peptide" evidence="9">
    <location>
        <begin position="1"/>
        <end position="35"/>
    </location>
</feature>
<dbReference type="SUPFAM" id="SSF46626">
    <property type="entry name" value="Cytochrome c"/>
    <property type="match status" value="3"/>
</dbReference>
<comment type="cofactor">
    <cofactor evidence="1">
        <name>heme c</name>
        <dbReference type="ChEBI" id="CHEBI:61717"/>
    </cofactor>
</comment>
<dbReference type="InterPro" id="IPR036909">
    <property type="entry name" value="Cyt_c-like_dom_sf"/>
</dbReference>
<dbReference type="EMBL" id="JACHFJ010000002">
    <property type="protein sequence ID" value="MBB5372511.1"/>
    <property type="molecule type" value="Genomic_DNA"/>
</dbReference>
<evidence type="ECO:0000256" key="2">
    <source>
        <dbReference type="ARBA" id="ARBA00022448"/>
    </source>
</evidence>
<feature type="domain" description="Cytochrome c" evidence="10">
    <location>
        <begin position="54"/>
        <end position="163"/>
    </location>
</feature>
<organism evidence="11 12">
    <name type="scientific">Acidocella aromatica</name>
    <dbReference type="NCBI Taxonomy" id="1303579"/>
    <lineage>
        <taxon>Bacteria</taxon>
        <taxon>Pseudomonadati</taxon>
        <taxon>Pseudomonadota</taxon>
        <taxon>Alphaproteobacteria</taxon>
        <taxon>Acetobacterales</taxon>
        <taxon>Acidocellaceae</taxon>
        <taxon>Acidocella</taxon>
    </lineage>
</organism>
<dbReference type="InterPro" id="IPR051459">
    <property type="entry name" value="Cytochrome_c-type_DH"/>
</dbReference>
<keyword evidence="9" id="KW-0732">Signal</keyword>
<feature type="domain" description="Cytochrome c" evidence="10">
    <location>
        <begin position="205"/>
        <end position="314"/>
    </location>
</feature>
<dbReference type="InterPro" id="IPR008168">
    <property type="entry name" value="Cyt_C_IC"/>
</dbReference>
<evidence type="ECO:0000313" key="12">
    <source>
        <dbReference type="Proteomes" id="UP000553706"/>
    </source>
</evidence>
<reference evidence="11 12" key="1">
    <citation type="submission" date="2020-08" db="EMBL/GenBank/DDBJ databases">
        <title>Genomic Encyclopedia of Type Strains, Phase IV (KMG-IV): sequencing the most valuable type-strain genomes for metagenomic binning, comparative biology and taxonomic classification.</title>
        <authorList>
            <person name="Goeker M."/>
        </authorList>
    </citation>
    <scope>NUCLEOTIDE SEQUENCE [LARGE SCALE GENOMIC DNA]</scope>
    <source>
        <strain evidence="11 12">DSM 27026</strain>
    </source>
</reference>
<evidence type="ECO:0000256" key="4">
    <source>
        <dbReference type="ARBA" id="ARBA00022660"/>
    </source>
</evidence>
<dbReference type="Pfam" id="PF00034">
    <property type="entry name" value="Cytochrom_C"/>
    <property type="match status" value="1"/>
</dbReference>
<dbReference type="InterPro" id="IPR009056">
    <property type="entry name" value="Cyt_c-like_dom"/>
</dbReference>
<dbReference type="GO" id="GO:0005506">
    <property type="term" value="F:iron ion binding"/>
    <property type="evidence" value="ECO:0007669"/>
    <property type="project" value="InterPro"/>
</dbReference>
<keyword evidence="3 8" id="KW-0349">Heme</keyword>